<dbReference type="PROSITE" id="PS51257">
    <property type="entry name" value="PROKAR_LIPOPROTEIN"/>
    <property type="match status" value="1"/>
</dbReference>
<dbReference type="InterPro" id="IPR013693">
    <property type="entry name" value="SpoIID/LytB_N"/>
</dbReference>
<gene>
    <name evidence="3" type="ORF">H7T88_05055</name>
</gene>
<organism evidence="3 4">
    <name type="scientific">Paenibacillus cucumis</name>
    <name type="common">ex Kampfer et al. 2016</name>
    <dbReference type="NCBI Taxonomy" id="1776858"/>
    <lineage>
        <taxon>Bacteria</taxon>
        <taxon>Bacillati</taxon>
        <taxon>Bacillota</taxon>
        <taxon>Bacilli</taxon>
        <taxon>Bacillales</taxon>
        <taxon>Paenibacillaceae</taxon>
        <taxon>Paenibacillus</taxon>
    </lineage>
</organism>
<dbReference type="InterPro" id="IPR051922">
    <property type="entry name" value="Bact_Sporulation_Assoc"/>
</dbReference>
<feature type="signal peptide" evidence="1">
    <location>
        <begin position="1"/>
        <end position="39"/>
    </location>
</feature>
<evidence type="ECO:0000256" key="1">
    <source>
        <dbReference type="SAM" id="SignalP"/>
    </source>
</evidence>
<proteinExistence type="predicted"/>
<protein>
    <submittedName>
        <fullName evidence="3">SpoIID/LytB domain-containing protein</fullName>
    </submittedName>
</protein>
<reference evidence="3 4" key="1">
    <citation type="submission" date="2020-08" db="EMBL/GenBank/DDBJ databases">
        <title>Fungal Genomes of the International Space Station.</title>
        <authorList>
            <person name="Seuylemezian A."/>
            <person name="Singh N.K."/>
            <person name="Wood J."/>
            <person name="Venkateswaran K."/>
        </authorList>
    </citation>
    <scope>NUCLEOTIDE SEQUENCE [LARGE SCALE GENOMIC DNA]</scope>
    <source>
        <strain evidence="3 4">S/N-304-OC-R4</strain>
    </source>
</reference>
<dbReference type="PANTHER" id="PTHR30032:SF4">
    <property type="entry name" value="AMIDASE ENHANCER"/>
    <property type="match status" value="1"/>
</dbReference>
<dbReference type="NCBIfam" id="TIGR02669">
    <property type="entry name" value="SpoIID_LytB"/>
    <property type="match status" value="1"/>
</dbReference>
<keyword evidence="1" id="KW-0732">Signal</keyword>
<dbReference type="Pfam" id="PF08486">
    <property type="entry name" value="SpoIID"/>
    <property type="match status" value="1"/>
</dbReference>
<sequence>MERSLIVGKAIRTKKWSRRLKVLAAALLTVGCLHVPAYAAGDNEQLIRVAMFANLGSTYKSTTPLITLESAGSWSIQSGGGTNVTLPSGQTRFSADGFRVKVLETADFTTAAAAAKLLQATADKPLLYTVTFNGKTLYQLYTGNYGTAALAGQAVARVQKTAATQLAGQKPVVTGSERLSSGNYTSLQEAEAAQSSLLAAGFTAYPVLQLDGSNQTYTVWVGEAISATELSTLKQRVESSVSGISLSPVGNSPGLIIRQDAGLSMDAFKTAPHYTIAGNDSKVMIQGSGNGIKVVERSQRTYRGDMEISIVNGDLALVNVVPLEQYLYSVVGAEVYSSWPTEALKVQAVAARSYALQQGERFKIANVVDTTLSQAYNGMNSENDKVTSAVDATAGEVLKSEGKIVEAVFSSNAGGQTAHPSEVWNGGAGVFTNVDSRGDLSAQAGLHTWYHVLMSSGVSGYIREDNVKELTTKTDAGLSKATVTAQNTNLRPIPLIQSNVEPVAKINPGTEVVVLAKVAQSNDYAWVRGPFTSAQLVKTLQGKTTVAAPASISTLEVTKRGPSGRALEVTANGQPLTVKYADTYRSALGGLPSTLFDIAGTGSYTVLGADGQKVSKTGSQGASILSASGTGTSSSNALVVMSADGQARAVTQGQTFMFIGQGNGHGLGLSQWGAKGMADEGYDYQTILKHYYQNATIVKE</sequence>
<dbReference type="InterPro" id="IPR013486">
    <property type="entry name" value="SpoIID/LytB"/>
</dbReference>
<evidence type="ECO:0000259" key="2">
    <source>
        <dbReference type="Pfam" id="PF08486"/>
    </source>
</evidence>
<evidence type="ECO:0000313" key="3">
    <source>
        <dbReference type="EMBL" id="MBY0202605.1"/>
    </source>
</evidence>
<dbReference type="PANTHER" id="PTHR30032">
    <property type="entry name" value="N-ACETYLMURAMOYL-L-ALANINE AMIDASE-RELATED"/>
    <property type="match status" value="1"/>
</dbReference>
<dbReference type="Proteomes" id="UP000706031">
    <property type="component" value="Unassembled WGS sequence"/>
</dbReference>
<feature type="domain" description="Sporulation stage II protein D amidase enhancer LytB N-terminal" evidence="2">
    <location>
        <begin position="313"/>
        <end position="398"/>
    </location>
</feature>
<name>A0ABS7KEN8_9BACL</name>
<feature type="chain" id="PRO_5045325016" evidence="1">
    <location>
        <begin position="40"/>
        <end position="700"/>
    </location>
</feature>
<accession>A0ABS7KEN8</accession>
<keyword evidence="4" id="KW-1185">Reference proteome</keyword>
<evidence type="ECO:0000313" key="4">
    <source>
        <dbReference type="Proteomes" id="UP000706031"/>
    </source>
</evidence>
<dbReference type="EMBL" id="JACLIC010000007">
    <property type="protein sequence ID" value="MBY0202605.1"/>
    <property type="molecule type" value="Genomic_DNA"/>
</dbReference>
<comment type="caution">
    <text evidence="3">The sequence shown here is derived from an EMBL/GenBank/DDBJ whole genome shotgun (WGS) entry which is preliminary data.</text>
</comment>